<reference evidence="2" key="1">
    <citation type="submission" date="2021-01" db="EMBL/GenBank/DDBJ databases">
        <authorList>
            <person name="Corre E."/>
            <person name="Pelletier E."/>
            <person name="Niang G."/>
            <person name="Scheremetjew M."/>
            <person name="Finn R."/>
            <person name="Kale V."/>
            <person name="Holt S."/>
            <person name="Cochrane G."/>
            <person name="Meng A."/>
            <person name="Brown T."/>
            <person name="Cohen L."/>
        </authorList>
    </citation>
    <scope>NUCLEOTIDE SEQUENCE</scope>
    <source>
        <strain evidence="2">CCMP127</strain>
    </source>
</reference>
<proteinExistence type="predicted"/>
<sequence>MPDFNKEFPPLLGGGLAKNEGSAKEPEEDWQIVSTGDEDDDQAENDISSTGEEEQETKPAAVIVNPKILRHCASSPDLRHLHHISEEDHVEDSSFAMVSGVGSVISVASGSSAWASGRSFRDAFLSSPARQDKVDEEEPAESSSSSPTRRFRKPKIVVAEPSLIRRCSQSSPNLLGLINENDDEIMGETDANDYYHRKSKGAQGRANGLKLRPDEAKRKAFAVNKRSMQRQGK</sequence>
<accession>A0A7S3P8Q8</accession>
<evidence type="ECO:0000313" key="2">
    <source>
        <dbReference type="EMBL" id="CAE0411784.1"/>
    </source>
</evidence>
<feature type="compositionally biased region" description="Acidic residues" evidence="1">
    <location>
        <begin position="26"/>
        <end position="44"/>
    </location>
</feature>
<gene>
    <name evidence="2" type="ORF">ACOF00016_LOCUS9070</name>
</gene>
<feature type="region of interest" description="Disordered" evidence="1">
    <location>
        <begin position="189"/>
        <end position="208"/>
    </location>
</feature>
<feature type="region of interest" description="Disordered" evidence="1">
    <location>
        <begin position="1"/>
        <end position="61"/>
    </location>
</feature>
<feature type="region of interest" description="Disordered" evidence="1">
    <location>
        <begin position="127"/>
        <end position="154"/>
    </location>
</feature>
<protein>
    <submittedName>
        <fullName evidence="2">Uncharacterized protein</fullName>
    </submittedName>
</protein>
<name>A0A7S3P8Q8_9STRA</name>
<dbReference type="AlphaFoldDB" id="A0A7S3P8Q8"/>
<organism evidence="2">
    <name type="scientific">Amphora coffeiformis</name>
    <dbReference type="NCBI Taxonomy" id="265554"/>
    <lineage>
        <taxon>Eukaryota</taxon>
        <taxon>Sar</taxon>
        <taxon>Stramenopiles</taxon>
        <taxon>Ochrophyta</taxon>
        <taxon>Bacillariophyta</taxon>
        <taxon>Bacillariophyceae</taxon>
        <taxon>Bacillariophycidae</taxon>
        <taxon>Thalassiophysales</taxon>
        <taxon>Catenulaceae</taxon>
        <taxon>Amphora</taxon>
    </lineage>
</organism>
<dbReference type="EMBL" id="HBIM01010928">
    <property type="protein sequence ID" value="CAE0411784.1"/>
    <property type="molecule type" value="Transcribed_RNA"/>
</dbReference>
<evidence type="ECO:0000256" key="1">
    <source>
        <dbReference type="SAM" id="MobiDB-lite"/>
    </source>
</evidence>